<dbReference type="InterPro" id="IPR010730">
    <property type="entry name" value="HET"/>
</dbReference>
<name>A0ABQ9NSG6_9PEZI</name>
<keyword evidence="4" id="KW-1185">Reference proteome</keyword>
<comment type="caution">
    <text evidence="3">The sequence shown here is derived from an EMBL/GenBank/DDBJ whole genome shotgun (WGS) entry which is preliminary data.</text>
</comment>
<evidence type="ECO:0000256" key="1">
    <source>
        <dbReference type="SAM" id="MobiDB-lite"/>
    </source>
</evidence>
<evidence type="ECO:0000259" key="2">
    <source>
        <dbReference type="Pfam" id="PF06985"/>
    </source>
</evidence>
<dbReference type="PANTHER" id="PTHR24148:SF64">
    <property type="entry name" value="HETEROKARYON INCOMPATIBILITY DOMAIN-CONTAINING PROTEIN"/>
    <property type="match status" value="1"/>
</dbReference>
<gene>
    <name evidence="3" type="ORF">H2201_004588</name>
</gene>
<reference evidence="3" key="1">
    <citation type="submission" date="2022-10" db="EMBL/GenBank/DDBJ databases">
        <title>Culturing micro-colonial fungi from biological soil crusts in the Mojave desert and describing Neophaeococcomyces mojavensis, and introducing the new genera and species Taxawa tesnikishii.</title>
        <authorList>
            <person name="Kurbessoian T."/>
            <person name="Stajich J.E."/>
        </authorList>
    </citation>
    <scope>NUCLEOTIDE SEQUENCE</scope>
    <source>
        <strain evidence="3">TK_1</strain>
    </source>
</reference>
<evidence type="ECO:0000313" key="3">
    <source>
        <dbReference type="EMBL" id="KAJ9665296.1"/>
    </source>
</evidence>
<feature type="domain" description="Heterokaryon incompatibility" evidence="2">
    <location>
        <begin position="47"/>
        <end position="192"/>
    </location>
</feature>
<dbReference type="InterPro" id="IPR052895">
    <property type="entry name" value="HetReg/Transcr_Mod"/>
</dbReference>
<dbReference type="Proteomes" id="UP001172684">
    <property type="component" value="Unassembled WGS sequence"/>
</dbReference>
<dbReference type="PANTHER" id="PTHR24148">
    <property type="entry name" value="ANKYRIN REPEAT DOMAIN-CONTAINING PROTEIN 39 HOMOLOG-RELATED"/>
    <property type="match status" value="1"/>
</dbReference>
<proteinExistence type="predicted"/>
<organism evidence="3 4">
    <name type="scientific">Coniosporium apollinis</name>
    <dbReference type="NCBI Taxonomy" id="61459"/>
    <lineage>
        <taxon>Eukaryota</taxon>
        <taxon>Fungi</taxon>
        <taxon>Dikarya</taxon>
        <taxon>Ascomycota</taxon>
        <taxon>Pezizomycotina</taxon>
        <taxon>Dothideomycetes</taxon>
        <taxon>Dothideomycetes incertae sedis</taxon>
        <taxon>Coniosporium</taxon>
    </lineage>
</organism>
<sequence>MATIPYQYDPLDHQVGSIRLITIQPSPNRSAKIECTIAHDNLGKAQYRALSYTWGSPDDKQTISLNGRPFQITKNLFVALELLRNEEEPLTLWIDAICINQEDDDERTHQVRQMTEIYKKATQVFIWMGEEIENLEAAISLMHRLKQCMDKGGFGIEGLAGLAESKHRAKGWEALTELLKRPWWSRVWILQEAVFGNDLVVVCGRLRFSWDLLQFLGESRRILHKITWSLLTQDKDFNSGDFVHESGRLDFICALRAWYPLGRQSLKTLLSGVRASEATDPRDKVFAILGLFKDSVKLCEVDYRKSVSQVYIEAAAGILRETESLHFLSWTHNTTDRGGYLNHPEGLPSWTPSWIASKTPLLELQSVDETVSPDNRTLADQEIVGAASGSTSKTTFQRDLTNRAYHINTQPISSWTPLLTGSGSKAEPQLSDASQPKKSLYATTQGSRHFATCNVEKGTLTVLGFAIDVLDDVSPPTANGPFFPTDGPASSWIRTVLNRKLDLPVSDFTEDSDSDSDDEASISCQLCPTFWRVLLADQWQGVRFGKDVSIPGIGSIPPKSLKELFEMRAAATSFENEVAYRWRALFTSSKTIGLAPPVAMKGDIIFAILGCDVPYLIRRCENGYLFLGEW</sequence>
<dbReference type="Pfam" id="PF06985">
    <property type="entry name" value="HET"/>
    <property type="match status" value="1"/>
</dbReference>
<evidence type="ECO:0000313" key="4">
    <source>
        <dbReference type="Proteomes" id="UP001172684"/>
    </source>
</evidence>
<protein>
    <recommendedName>
        <fullName evidence="2">Heterokaryon incompatibility domain-containing protein</fullName>
    </recommendedName>
</protein>
<dbReference type="EMBL" id="JAPDRL010000030">
    <property type="protein sequence ID" value="KAJ9665296.1"/>
    <property type="molecule type" value="Genomic_DNA"/>
</dbReference>
<accession>A0ABQ9NSG6</accession>
<feature type="region of interest" description="Disordered" evidence="1">
    <location>
        <begin position="417"/>
        <end position="438"/>
    </location>
</feature>